<proteinExistence type="predicted"/>
<reference evidence="1 2" key="1">
    <citation type="submission" date="2021-06" db="EMBL/GenBank/DDBJ databases">
        <authorList>
            <person name="Palmer J.M."/>
        </authorList>
    </citation>
    <scope>NUCLEOTIDE SEQUENCE [LARGE SCALE GENOMIC DNA]</scope>
    <source>
        <strain evidence="1 2">AS_MEX2019</strain>
        <tissue evidence="1">Muscle</tissue>
    </source>
</reference>
<comment type="caution">
    <text evidence="1">The sequence shown here is derived from an EMBL/GenBank/DDBJ whole genome shotgun (WGS) entry which is preliminary data.</text>
</comment>
<accession>A0ABV0XWJ2</accession>
<evidence type="ECO:0000313" key="1">
    <source>
        <dbReference type="EMBL" id="MEQ2285893.1"/>
    </source>
</evidence>
<keyword evidence="2" id="KW-1185">Reference proteome</keyword>
<name>A0ABV0XWJ2_9TELE</name>
<dbReference type="EMBL" id="JAHRIP010015225">
    <property type="protein sequence ID" value="MEQ2285893.1"/>
    <property type="molecule type" value="Genomic_DNA"/>
</dbReference>
<protein>
    <submittedName>
        <fullName evidence="1">Uncharacterized protein</fullName>
    </submittedName>
</protein>
<evidence type="ECO:0000313" key="2">
    <source>
        <dbReference type="Proteomes" id="UP001469553"/>
    </source>
</evidence>
<organism evidence="1 2">
    <name type="scientific">Ameca splendens</name>
    <dbReference type="NCBI Taxonomy" id="208324"/>
    <lineage>
        <taxon>Eukaryota</taxon>
        <taxon>Metazoa</taxon>
        <taxon>Chordata</taxon>
        <taxon>Craniata</taxon>
        <taxon>Vertebrata</taxon>
        <taxon>Euteleostomi</taxon>
        <taxon>Actinopterygii</taxon>
        <taxon>Neopterygii</taxon>
        <taxon>Teleostei</taxon>
        <taxon>Neoteleostei</taxon>
        <taxon>Acanthomorphata</taxon>
        <taxon>Ovalentaria</taxon>
        <taxon>Atherinomorphae</taxon>
        <taxon>Cyprinodontiformes</taxon>
        <taxon>Goodeidae</taxon>
        <taxon>Ameca</taxon>
    </lineage>
</organism>
<dbReference type="Proteomes" id="UP001469553">
    <property type="component" value="Unassembled WGS sequence"/>
</dbReference>
<sequence length="109" mass="12788">MLERLTCSYIAHCNIRAATPTSCQPQCMLRGVVADDSPTMTTLEELQRSTAQLICSHDYYESCTPQIYFVDLPQTVQIKYVEVFGFHMTTFEMFERYEYFCRTQHIHLL</sequence>
<gene>
    <name evidence="1" type="ORF">AMECASPLE_036524</name>
</gene>